<keyword evidence="10" id="KW-1185">Reference proteome</keyword>
<dbReference type="GO" id="GO:0004674">
    <property type="term" value="F:protein serine/threonine kinase activity"/>
    <property type="evidence" value="ECO:0000318"/>
    <property type="project" value="GO_Central"/>
</dbReference>
<dbReference type="PANTHER" id="PTHR24346">
    <property type="entry name" value="MAP/MICROTUBULE AFFINITY-REGULATING KINASE"/>
    <property type="match status" value="1"/>
</dbReference>
<evidence type="ECO:0000313" key="10">
    <source>
        <dbReference type="Proteomes" id="UP000001542"/>
    </source>
</evidence>
<feature type="domain" description="Protein kinase" evidence="8">
    <location>
        <begin position="15"/>
        <end position="267"/>
    </location>
</feature>
<dbReference type="InterPro" id="IPR011009">
    <property type="entry name" value="Kinase-like_dom_sf"/>
</dbReference>
<evidence type="ECO:0000313" key="9">
    <source>
        <dbReference type="EMBL" id="EAY17583.1"/>
    </source>
</evidence>
<comment type="similarity">
    <text evidence="7">Belongs to the protein kinase superfamily.</text>
</comment>
<dbReference type="VEuPathDB" id="TrichDB:TVAGG3_0552610"/>
<dbReference type="SUPFAM" id="SSF56112">
    <property type="entry name" value="Protein kinase-like (PK-like)"/>
    <property type="match status" value="1"/>
</dbReference>
<dbReference type="AlphaFoldDB" id="A2DPY7"/>
<dbReference type="KEGG" id="tva:4775600"/>
<dbReference type="EMBL" id="DS113229">
    <property type="protein sequence ID" value="EAY17583.1"/>
    <property type="molecule type" value="Genomic_DNA"/>
</dbReference>
<gene>
    <name evidence="9" type="ORF">TVAG_454110</name>
</gene>
<reference evidence="9" key="2">
    <citation type="journal article" date="2007" name="Science">
        <title>Draft genome sequence of the sexually transmitted pathogen Trichomonas vaginalis.</title>
        <authorList>
            <person name="Carlton J.M."/>
            <person name="Hirt R.P."/>
            <person name="Silva J.C."/>
            <person name="Delcher A.L."/>
            <person name="Schatz M."/>
            <person name="Zhao Q."/>
            <person name="Wortman J.R."/>
            <person name="Bidwell S.L."/>
            <person name="Alsmark U.C.M."/>
            <person name="Besteiro S."/>
            <person name="Sicheritz-Ponten T."/>
            <person name="Noel C.J."/>
            <person name="Dacks J.B."/>
            <person name="Foster P.G."/>
            <person name="Simillion C."/>
            <person name="Van de Peer Y."/>
            <person name="Miranda-Saavedra D."/>
            <person name="Barton G.J."/>
            <person name="Westrop G.D."/>
            <person name="Mueller S."/>
            <person name="Dessi D."/>
            <person name="Fiori P.L."/>
            <person name="Ren Q."/>
            <person name="Paulsen I."/>
            <person name="Zhang H."/>
            <person name="Bastida-Corcuera F.D."/>
            <person name="Simoes-Barbosa A."/>
            <person name="Brown M.T."/>
            <person name="Hayes R.D."/>
            <person name="Mukherjee M."/>
            <person name="Okumura C.Y."/>
            <person name="Schneider R."/>
            <person name="Smith A.J."/>
            <person name="Vanacova S."/>
            <person name="Villalvazo M."/>
            <person name="Haas B.J."/>
            <person name="Pertea M."/>
            <person name="Feldblyum T.V."/>
            <person name="Utterback T.R."/>
            <person name="Shu C.L."/>
            <person name="Osoegawa K."/>
            <person name="de Jong P.J."/>
            <person name="Hrdy I."/>
            <person name="Horvathova L."/>
            <person name="Zubacova Z."/>
            <person name="Dolezal P."/>
            <person name="Malik S.B."/>
            <person name="Logsdon J.M. Jr."/>
            <person name="Henze K."/>
            <person name="Gupta A."/>
            <person name="Wang C.C."/>
            <person name="Dunne R.L."/>
            <person name="Upcroft J.A."/>
            <person name="Upcroft P."/>
            <person name="White O."/>
            <person name="Salzberg S.L."/>
            <person name="Tang P."/>
            <person name="Chiu C.-H."/>
            <person name="Lee Y.-S."/>
            <person name="Embley T.M."/>
            <person name="Coombs G.H."/>
            <person name="Mottram J.C."/>
            <person name="Tachezy J."/>
            <person name="Fraser-Liggett C.M."/>
            <person name="Johnson P.J."/>
        </authorList>
    </citation>
    <scope>NUCLEOTIDE SEQUENCE [LARGE SCALE GENOMIC DNA]</scope>
    <source>
        <strain evidence="9">G3</strain>
    </source>
</reference>
<accession>A2DPY7</accession>
<dbReference type="PROSITE" id="PS50011">
    <property type="entry name" value="PROTEIN_KINASE_DOM"/>
    <property type="match status" value="1"/>
</dbReference>
<protein>
    <submittedName>
        <fullName evidence="9">CAMK family protein kinase</fullName>
    </submittedName>
</protein>
<dbReference type="InterPro" id="IPR017441">
    <property type="entry name" value="Protein_kinase_ATP_BS"/>
</dbReference>
<keyword evidence="1 7" id="KW-0723">Serine/threonine-protein kinase</keyword>
<keyword evidence="3 6" id="KW-0547">Nucleotide-binding</keyword>
<evidence type="ECO:0000256" key="3">
    <source>
        <dbReference type="ARBA" id="ARBA00022741"/>
    </source>
</evidence>
<dbReference type="Gene3D" id="1.10.510.10">
    <property type="entry name" value="Transferase(Phosphotransferase) domain 1"/>
    <property type="match status" value="1"/>
</dbReference>
<dbReference type="PANTHER" id="PTHR24346:SF82">
    <property type="entry name" value="KP78A-RELATED"/>
    <property type="match status" value="1"/>
</dbReference>
<dbReference type="Pfam" id="PF00069">
    <property type="entry name" value="Pkinase"/>
    <property type="match status" value="1"/>
</dbReference>
<dbReference type="InterPro" id="IPR008271">
    <property type="entry name" value="Ser/Thr_kinase_AS"/>
</dbReference>
<evidence type="ECO:0000256" key="7">
    <source>
        <dbReference type="RuleBase" id="RU000304"/>
    </source>
</evidence>
<dbReference type="SMART" id="SM00220">
    <property type="entry name" value="S_TKc"/>
    <property type="match status" value="1"/>
</dbReference>
<dbReference type="FunCoup" id="A2DPY7">
    <property type="interactions" value="669"/>
</dbReference>
<dbReference type="eggNOG" id="KOG0588">
    <property type="taxonomic scope" value="Eukaryota"/>
</dbReference>
<dbReference type="FunFam" id="1.10.510.10:FF:000271">
    <property type="entry name" value="Non-specific serine/threonine protein kinase"/>
    <property type="match status" value="1"/>
</dbReference>
<dbReference type="GO" id="GO:0005524">
    <property type="term" value="F:ATP binding"/>
    <property type="evidence" value="ECO:0007669"/>
    <property type="project" value="UniProtKB-UniRule"/>
</dbReference>
<evidence type="ECO:0000259" key="8">
    <source>
        <dbReference type="PROSITE" id="PS50011"/>
    </source>
</evidence>
<evidence type="ECO:0000256" key="2">
    <source>
        <dbReference type="ARBA" id="ARBA00022679"/>
    </source>
</evidence>
<evidence type="ECO:0000256" key="4">
    <source>
        <dbReference type="ARBA" id="ARBA00022777"/>
    </source>
</evidence>
<dbReference type="CDD" id="cd14003">
    <property type="entry name" value="STKc_AMPK-like"/>
    <property type="match status" value="1"/>
</dbReference>
<evidence type="ECO:0000256" key="5">
    <source>
        <dbReference type="ARBA" id="ARBA00022840"/>
    </source>
</evidence>
<proteinExistence type="inferred from homology"/>
<dbReference type="STRING" id="5722.A2DPY7"/>
<dbReference type="PROSITE" id="PS00107">
    <property type="entry name" value="PROTEIN_KINASE_ATP"/>
    <property type="match status" value="1"/>
</dbReference>
<keyword evidence="5 6" id="KW-0067">ATP-binding</keyword>
<dbReference type="InterPro" id="IPR000719">
    <property type="entry name" value="Prot_kinase_dom"/>
</dbReference>
<dbReference type="FunFam" id="3.30.200.20:FF:000042">
    <property type="entry name" value="Aurora kinase A"/>
    <property type="match status" value="1"/>
</dbReference>
<keyword evidence="4 9" id="KW-0418">Kinase</keyword>
<feature type="binding site" evidence="6">
    <location>
        <position position="44"/>
    </location>
    <ligand>
        <name>ATP</name>
        <dbReference type="ChEBI" id="CHEBI:30616"/>
    </ligand>
</feature>
<dbReference type="RefSeq" id="XP_001329718.1">
    <property type="nucleotide sequence ID" value="XM_001329683.1"/>
</dbReference>
<dbReference type="SMR" id="A2DPY7"/>
<dbReference type="VEuPathDB" id="TrichDB:TVAG_454110"/>
<keyword evidence="2" id="KW-0808">Transferase</keyword>
<dbReference type="OrthoDB" id="193931at2759"/>
<name>A2DPY7_TRIV3</name>
<dbReference type="PROSITE" id="PS00108">
    <property type="entry name" value="PROTEIN_KINASE_ST"/>
    <property type="match status" value="1"/>
</dbReference>
<dbReference type="InParanoid" id="A2DPY7"/>
<reference evidence="9" key="1">
    <citation type="submission" date="2006-10" db="EMBL/GenBank/DDBJ databases">
        <authorList>
            <person name="Amadeo P."/>
            <person name="Zhao Q."/>
            <person name="Wortman J."/>
            <person name="Fraser-Liggett C."/>
            <person name="Carlton J."/>
        </authorList>
    </citation>
    <scope>NUCLEOTIDE SEQUENCE</scope>
    <source>
        <strain evidence="9">G3</strain>
    </source>
</reference>
<organism evidence="9 10">
    <name type="scientific">Trichomonas vaginalis (strain ATCC PRA-98 / G3)</name>
    <dbReference type="NCBI Taxonomy" id="412133"/>
    <lineage>
        <taxon>Eukaryota</taxon>
        <taxon>Metamonada</taxon>
        <taxon>Parabasalia</taxon>
        <taxon>Trichomonadida</taxon>
        <taxon>Trichomonadidae</taxon>
        <taxon>Trichomonas</taxon>
    </lineage>
</organism>
<sequence>MTFQTIIAPSYIGPYKFRKTIGEGAFSVVKLAINEATKQFFACKIVPRSSLNSKELEDRFEIEIRINQQIHHRGVVQIIDLLSDEMNYYIFMEFCPSGELFKYIVDRGKLPENEAQIILHQILSTLAFVHSLGIAHRDLKPENLLFDPYGRIKISDFGLSRFVGGGGLVETPCGSPCYASPECLSGEPYDGRKSDLWSLGVILYAMVTGQLPWTKRTQEQLFIQIRSGDFIIPSYLTPECQEMISSLMSVDPLKRVSAADALKLPWLTSVHPDLTGDQGQQLTMVSLKKVDEFFNQGSKDLNLTGVKPEELGQMASQRPTDYNFIVKEIKNSHRLPSLTQPIRRSQLHPLVPSSVLFNKTKKPVSRATVEVEKPVSLPKLGKKPTAKNGISVLI</sequence>
<dbReference type="OMA" id="HEECKRE"/>
<dbReference type="Proteomes" id="UP000001542">
    <property type="component" value="Unassembled WGS sequence"/>
</dbReference>
<evidence type="ECO:0000256" key="6">
    <source>
        <dbReference type="PROSITE-ProRule" id="PRU10141"/>
    </source>
</evidence>
<evidence type="ECO:0000256" key="1">
    <source>
        <dbReference type="ARBA" id="ARBA00022527"/>
    </source>
</evidence>